<reference evidence="1" key="2">
    <citation type="journal article" date="2015" name="Data Brief">
        <title>Shoot transcriptome of the giant reed, Arundo donax.</title>
        <authorList>
            <person name="Barrero R.A."/>
            <person name="Guerrero F.D."/>
            <person name="Moolhuijzen P."/>
            <person name="Goolsby J.A."/>
            <person name="Tidwell J."/>
            <person name="Bellgard S.E."/>
            <person name="Bellgard M.I."/>
        </authorList>
    </citation>
    <scope>NUCLEOTIDE SEQUENCE</scope>
    <source>
        <tissue evidence="1">Shoot tissue taken approximately 20 cm above the soil surface</tissue>
    </source>
</reference>
<name>A0A0A8ZSM6_ARUDO</name>
<dbReference type="EMBL" id="GBRH01260058">
    <property type="protein sequence ID" value="JAD37837.1"/>
    <property type="molecule type" value="Transcribed_RNA"/>
</dbReference>
<protein>
    <submittedName>
        <fullName evidence="1">Uncharacterized protein</fullName>
    </submittedName>
</protein>
<evidence type="ECO:0000313" key="1">
    <source>
        <dbReference type="EMBL" id="JAD37837.1"/>
    </source>
</evidence>
<accession>A0A0A8ZSM6</accession>
<organism evidence="1">
    <name type="scientific">Arundo donax</name>
    <name type="common">Giant reed</name>
    <name type="synonym">Donax arundinaceus</name>
    <dbReference type="NCBI Taxonomy" id="35708"/>
    <lineage>
        <taxon>Eukaryota</taxon>
        <taxon>Viridiplantae</taxon>
        <taxon>Streptophyta</taxon>
        <taxon>Embryophyta</taxon>
        <taxon>Tracheophyta</taxon>
        <taxon>Spermatophyta</taxon>
        <taxon>Magnoliopsida</taxon>
        <taxon>Liliopsida</taxon>
        <taxon>Poales</taxon>
        <taxon>Poaceae</taxon>
        <taxon>PACMAD clade</taxon>
        <taxon>Arundinoideae</taxon>
        <taxon>Arundineae</taxon>
        <taxon>Arundo</taxon>
    </lineage>
</organism>
<sequence>MYTIYALATKRNRENKCPLICCCDCSIGQN</sequence>
<proteinExistence type="predicted"/>
<dbReference type="AlphaFoldDB" id="A0A0A8ZSM6"/>
<reference evidence="1" key="1">
    <citation type="submission" date="2014-09" db="EMBL/GenBank/DDBJ databases">
        <authorList>
            <person name="Magalhaes I.L.F."/>
            <person name="Oliveira U."/>
            <person name="Santos F.R."/>
            <person name="Vidigal T.H.D.A."/>
            <person name="Brescovit A.D."/>
            <person name="Santos A.J."/>
        </authorList>
    </citation>
    <scope>NUCLEOTIDE SEQUENCE</scope>
    <source>
        <tissue evidence="1">Shoot tissue taken approximately 20 cm above the soil surface</tissue>
    </source>
</reference>